<evidence type="ECO:0000313" key="7">
    <source>
        <dbReference type="Proteomes" id="UP000192907"/>
    </source>
</evidence>
<sequence>MSQEKITPKTPDQTWLESYFYPTLLEAKAYKIDTPVVDVKLDQNESPWDWPQHLKKKILDRVAEKPWNRYPEPIGEELHQRLSDYVGVPANCLLTSPGSNMMIPLVFDAMAKSLSGKVVVARPSFALFEMHCNYAGIPYETWDLDENFEYQLDRLPELPDGSFVVFASPNNPTGTSISPEMLETMLAQNPKTMFLADEAYYEFNDQPYTHLMAKYSNLMILRTMSKTMGAAGVRLGYLMAPAAIIEQVKKLRLPYLLNHFSMEAAKIILSDDEMQAFVKKNIENAVSERDRIYQALSKKAADGGFRVFNSKANFLLLQWLQADACDKAYRHLIEKGILVRNMSKGPGLAGCLRVSIGTQEENDRLIAVF</sequence>
<dbReference type="CDD" id="cd00609">
    <property type="entry name" value="AAT_like"/>
    <property type="match status" value="1"/>
</dbReference>
<dbReference type="EMBL" id="FWZT01000007">
    <property type="protein sequence ID" value="SMF22067.1"/>
    <property type="molecule type" value="Genomic_DNA"/>
</dbReference>
<evidence type="ECO:0000256" key="3">
    <source>
        <dbReference type="ARBA" id="ARBA00022679"/>
    </source>
</evidence>
<feature type="domain" description="Aminotransferase class I/classII large" evidence="5">
    <location>
        <begin position="39"/>
        <end position="368"/>
    </location>
</feature>
<dbReference type="GO" id="GO:0008483">
    <property type="term" value="F:transaminase activity"/>
    <property type="evidence" value="ECO:0007669"/>
    <property type="project" value="UniProtKB-KW"/>
</dbReference>
<dbReference type="InterPro" id="IPR015422">
    <property type="entry name" value="PyrdxlP-dep_Trfase_small"/>
</dbReference>
<comment type="cofactor">
    <cofactor evidence="1">
        <name>pyridoxal 5'-phosphate</name>
        <dbReference type="ChEBI" id="CHEBI:597326"/>
    </cofactor>
</comment>
<dbReference type="AlphaFoldDB" id="A0A1Y6BP51"/>
<organism evidence="6 7">
    <name type="scientific">Pseudobacteriovorax antillogorgiicola</name>
    <dbReference type="NCBI Taxonomy" id="1513793"/>
    <lineage>
        <taxon>Bacteria</taxon>
        <taxon>Pseudomonadati</taxon>
        <taxon>Bdellovibrionota</taxon>
        <taxon>Oligoflexia</taxon>
        <taxon>Oligoflexales</taxon>
        <taxon>Pseudobacteriovoracaceae</taxon>
        <taxon>Pseudobacteriovorax</taxon>
    </lineage>
</organism>
<dbReference type="Gene3D" id="3.40.640.10">
    <property type="entry name" value="Type I PLP-dependent aspartate aminotransferase-like (Major domain)"/>
    <property type="match status" value="1"/>
</dbReference>
<dbReference type="InterPro" id="IPR004839">
    <property type="entry name" value="Aminotransferase_I/II_large"/>
</dbReference>
<keyword evidence="4" id="KW-0663">Pyridoxal phosphate</keyword>
<dbReference type="PANTHER" id="PTHR42885:SF2">
    <property type="entry name" value="HISTIDINOL-PHOSPHATE AMINOTRANSFERASE"/>
    <property type="match status" value="1"/>
</dbReference>
<proteinExistence type="predicted"/>
<dbReference type="STRING" id="1513793.SAMN06296036_107157"/>
<evidence type="ECO:0000256" key="2">
    <source>
        <dbReference type="ARBA" id="ARBA00022576"/>
    </source>
</evidence>
<dbReference type="InterPro" id="IPR015424">
    <property type="entry name" value="PyrdxlP-dep_Trfase"/>
</dbReference>
<dbReference type="RefSeq" id="WP_132318365.1">
    <property type="nucleotide sequence ID" value="NZ_FWZT01000007.1"/>
</dbReference>
<gene>
    <name evidence="6" type="ORF">SAMN06296036_107157</name>
</gene>
<keyword evidence="2 6" id="KW-0032">Aminotransferase</keyword>
<dbReference type="InterPro" id="IPR015421">
    <property type="entry name" value="PyrdxlP-dep_Trfase_major"/>
</dbReference>
<evidence type="ECO:0000259" key="5">
    <source>
        <dbReference type="Pfam" id="PF00155"/>
    </source>
</evidence>
<dbReference type="Proteomes" id="UP000192907">
    <property type="component" value="Unassembled WGS sequence"/>
</dbReference>
<evidence type="ECO:0000256" key="1">
    <source>
        <dbReference type="ARBA" id="ARBA00001933"/>
    </source>
</evidence>
<accession>A0A1Y6BP51</accession>
<evidence type="ECO:0000256" key="4">
    <source>
        <dbReference type="ARBA" id="ARBA00022898"/>
    </source>
</evidence>
<dbReference type="GO" id="GO:0030170">
    <property type="term" value="F:pyridoxal phosphate binding"/>
    <property type="evidence" value="ECO:0007669"/>
    <property type="project" value="InterPro"/>
</dbReference>
<dbReference type="Gene3D" id="3.90.1150.10">
    <property type="entry name" value="Aspartate Aminotransferase, domain 1"/>
    <property type="match status" value="1"/>
</dbReference>
<evidence type="ECO:0000313" key="6">
    <source>
        <dbReference type="EMBL" id="SMF22067.1"/>
    </source>
</evidence>
<reference evidence="7" key="1">
    <citation type="submission" date="2017-04" db="EMBL/GenBank/DDBJ databases">
        <authorList>
            <person name="Varghese N."/>
            <person name="Submissions S."/>
        </authorList>
    </citation>
    <scope>NUCLEOTIDE SEQUENCE [LARGE SCALE GENOMIC DNA]</scope>
    <source>
        <strain evidence="7">RKEM611</strain>
    </source>
</reference>
<keyword evidence="7" id="KW-1185">Reference proteome</keyword>
<dbReference type="PANTHER" id="PTHR42885">
    <property type="entry name" value="HISTIDINOL-PHOSPHATE AMINOTRANSFERASE-RELATED"/>
    <property type="match status" value="1"/>
</dbReference>
<dbReference type="SUPFAM" id="SSF53383">
    <property type="entry name" value="PLP-dependent transferases"/>
    <property type="match status" value="1"/>
</dbReference>
<name>A0A1Y6BP51_9BACT</name>
<dbReference type="OrthoDB" id="9813612at2"/>
<dbReference type="Pfam" id="PF00155">
    <property type="entry name" value="Aminotran_1_2"/>
    <property type="match status" value="1"/>
</dbReference>
<protein>
    <submittedName>
        <fullName evidence="6">Histidinol phosphate aminotransferase apoenzyme</fullName>
    </submittedName>
</protein>
<keyword evidence="3 6" id="KW-0808">Transferase</keyword>